<dbReference type="InterPro" id="IPR041712">
    <property type="entry name" value="DHPS-like_MBL-fold"/>
</dbReference>
<protein>
    <submittedName>
        <fullName evidence="2">Metallo-beta-lactamase</fullName>
    </submittedName>
</protein>
<organism evidence="2 3">
    <name type="scientific">Desulfoluna butyratoxydans</name>
    <dbReference type="NCBI Taxonomy" id="231438"/>
    <lineage>
        <taxon>Bacteria</taxon>
        <taxon>Pseudomonadati</taxon>
        <taxon>Thermodesulfobacteriota</taxon>
        <taxon>Desulfobacteria</taxon>
        <taxon>Desulfobacterales</taxon>
        <taxon>Desulfolunaceae</taxon>
        <taxon>Desulfoluna</taxon>
    </lineage>
</organism>
<dbReference type="InterPro" id="IPR001279">
    <property type="entry name" value="Metallo-B-lactamas"/>
</dbReference>
<dbReference type="CDD" id="cd07713">
    <property type="entry name" value="DHPS-like_MBL-fold"/>
    <property type="match status" value="1"/>
</dbReference>
<dbReference type="Proteomes" id="UP000507962">
    <property type="component" value="Unassembled WGS sequence"/>
</dbReference>
<dbReference type="RefSeq" id="WP_218951060.1">
    <property type="nucleotide sequence ID" value="NZ_CAADHO010000006.1"/>
</dbReference>
<dbReference type="EMBL" id="CAADHO010000006">
    <property type="protein sequence ID" value="VFQ45669.1"/>
    <property type="molecule type" value="Genomic_DNA"/>
</dbReference>
<evidence type="ECO:0000313" key="3">
    <source>
        <dbReference type="Proteomes" id="UP000507962"/>
    </source>
</evidence>
<keyword evidence="3" id="KW-1185">Reference proteome</keyword>
<evidence type="ECO:0000259" key="1">
    <source>
        <dbReference type="Pfam" id="PF00753"/>
    </source>
</evidence>
<dbReference type="SUPFAM" id="SSF56281">
    <property type="entry name" value="Metallo-hydrolase/oxidoreductase"/>
    <property type="match status" value="1"/>
</dbReference>
<feature type="domain" description="Metallo-beta-lactamase" evidence="1">
    <location>
        <begin position="61"/>
        <end position="139"/>
    </location>
</feature>
<dbReference type="InterPro" id="IPR052926">
    <property type="entry name" value="Metallo-beta-lactamase_dom"/>
</dbReference>
<reference evidence="2 3" key="1">
    <citation type="submission" date="2019-03" db="EMBL/GenBank/DDBJ databases">
        <authorList>
            <person name="Nijsse B."/>
        </authorList>
    </citation>
    <scope>NUCLEOTIDE SEQUENCE [LARGE SCALE GENOMIC DNA]</scope>
    <source>
        <strain evidence="2">Desulfoluna butyratoxydans MSL71</strain>
    </source>
</reference>
<proteinExistence type="predicted"/>
<dbReference type="GO" id="GO:0016740">
    <property type="term" value="F:transferase activity"/>
    <property type="evidence" value="ECO:0007669"/>
    <property type="project" value="TreeGrafter"/>
</dbReference>
<dbReference type="InterPro" id="IPR036866">
    <property type="entry name" value="RibonucZ/Hydroxyglut_hydro"/>
</dbReference>
<gene>
    <name evidence="2" type="ORF">MSL71_33300</name>
</gene>
<dbReference type="Pfam" id="PF00753">
    <property type="entry name" value="Lactamase_B"/>
    <property type="match status" value="1"/>
</dbReference>
<sequence length="307" mass="33278">MQNYLRNTIIVSILTALTILLTTVTGAFAAQPLKLSVLCDDKAAADGFATEHGVSISIELPNGHHWLLDTGTTNIYLENAERMGISLDDLSGIAISHGHDDHTGGLTFYPRLKGAPPVYGHPYIWHKQYGVKKGAPVRICGMPYLARKYTQATFKPINNVTELDEGLYFFTDVPREAGSYQPIQGKFFNEDGTGPCPIIDDATLAIKTPKGIVAVFGCGHAGYINILKAIKKKFPNEKILSVVGGLHLKKASPDVLEKAVAYTDAVKAKGFTFYGGHCTGENAIAHFRKVYGDKVVKPLGAGRVITY</sequence>
<evidence type="ECO:0000313" key="2">
    <source>
        <dbReference type="EMBL" id="VFQ45669.1"/>
    </source>
</evidence>
<dbReference type="Gene3D" id="3.60.15.10">
    <property type="entry name" value="Ribonuclease Z/Hydroxyacylglutathione hydrolase-like"/>
    <property type="match status" value="1"/>
</dbReference>
<dbReference type="PANTHER" id="PTHR13754:SF13">
    <property type="entry name" value="METALLO-BETA-LACTAMASE SUPERFAMILY PROTEIN (AFU_ORTHOLOGUE AFUA_3G07630)"/>
    <property type="match status" value="1"/>
</dbReference>
<accession>A0A4U8YQW6</accession>
<dbReference type="PANTHER" id="PTHR13754">
    <property type="entry name" value="METALLO-BETA-LACTAMASE SUPERFAMILY PROTEIN"/>
    <property type="match status" value="1"/>
</dbReference>
<name>A0A4U8YQW6_9BACT</name>
<dbReference type="AlphaFoldDB" id="A0A4U8YQW6"/>